<dbReference type="KEGG" id="ccos:Pan44_42570"/>
<dbReference type="EC" id="3.5.1.103" evidence="1"/>
<dbReference type="NCBIfam" id="TIGR04001">
    <property type="entry name" value="thiol_BshB1"/>
    <property type="match status" value="1"/>
</dbReference>
<dbReference type="InParanoid" id="A0A517SJB5"/>
<reference evidence="1 2" key="1">
    <citation type="submission" date="2019-02" db="EMBL/GenBank/DDBJ databases">
        <title>Deep-cultivation of Planctomycetes and their phenomic and genomic characterization uncovers novel biology.</title>
        <authorList>
            <person name="Wiegand S."/>
            <person name="Jogler M."/>
            <person name="Boedeker C."/>
            <person name="Pinto D."/>
            <person name="Vollmers J."/>
            <person name="Rivas-Marin E."/>
            <person name="Kohn T."/>
            <person name="Peeters S.H."/>
            <person name="Heuer A."/>
            <person name="Rast P."/>
            <person name="Oberbeckmann S."/>
            <person name="Bunk B."/>
            <person name="Jeske O."/>
            <person name="Meyerdierks A."/>
            <person name="Storesund J.E."/>
            <person name="Kallscheuer N."/>
            <person name="Luecker S."/>
            <person name="Lage O.M."/>
            <person name="Pohl T."/>
            <person name="Merkel B.J."/>
            <person name="Hornburger P."/>
            <person name="Mueller R.-W."/>
            <person name="Bruemmer F."/>
            <person name="Labrenz M."/>
            <person name="Spormann A.M."/>
            <person name="Op den Camp H."/>
            <person name="Overmann J."/>
            <person name="Amann R."/>
            <person name="Jetten M.S.M."/>
            <person name="Mascher T."/>
            <person name="Medema M.H."/>
            <person name="Devos D.P."/>
            <person name="Kaster A.-K."/>
            <person name="Ovreas L."/>
            <person name="Rohde M."/>
            <person name="Galperin M.Y."/>
            <person name="Jogler C."/>
        </authorList>
    </citation>
    <scope>NUCLEOTIDE SEQUENCE [LARGE SCALE GENOMIC DNA]</scope>
    <source>
        <strain evidence="1 2">Pan44</strain>
    </source>
</reference>
<keyword evidence="1" id="KW-0378">Hydrolase</keyword>
<name>A0A517SJB5_9PLAN</name>
<dbReference type="InterPro" id="IPR003737">
    <property type="entry name" value="GlcNAc_PI_deacetylase-related"/>
</dbReference>
<dbReference type="RefSeq" id="WP_145033285.1">
    <property type="nucleotide sequence ID" value="NZ_CP036271.1"/>
</dbReference>
<dbReference type="GO" id="GO:0071793">
    <property type="term" value="P:bacillithiol biosynthetic process"/>
    <property type="evidence" value="ECO:0007669"/>
    <property type="project" value="InterPro"/>
</dbReference>
<dbReference type="SUPFAM" id="SSF102588">
    <property type="entry name" value="LmbE-like"/>
    <property type="match status" value="1"/>
</dbReference>
<dbReference type="Gene3D" id="3.40.50.10320">
    <property type="entry name" value="LmbE-like"/>
    <property type="match status" value="1"/>
</dbReference>
<evidence type="ECO:0000313" key="1">
    <source>
        <dbReference type="EMBL" id="QDT56205.1"/>
    </source>
</evidence>
<dbReference type="Proteomes" id="UP000315700">
    <property type="component" value="Chromosome"/>
</dbReference>
<dbReference type="Pfam" id="PF02585">
    <property type="entry name" value="PIG-L"/>
    <property type="match status" value="1"/>
</dbReference>
<dbReference type="EMBL" id="CP036271">
    <property type="protein sequence ID" value="QDT56205.1"/>
    <property type="molecule type" value="Genomic_DNA"/>
</dbReference>
<keyword evidence="2" id="KW-1185">Reference proteome</keyword>
<dbReference type="PANTHER" id="PTHR12993">
    <property type="entry name" value="N-ACETYLGLUCOSAMINYL-PHOSPHATIDYLINOSITOL DE-N-ACETYLASE-RELATED"/>
    <property type="match status" value="1"/>
</dbReference>
<sequence length="236" mass="26372">MPEVAPSQLDILVVAAHPDDAEISVGGTIATSLRAGLSVGILDLTTGEPTPFGTLEKRLAETEAASRALGVTWRQNLNLPNRKLQNDLESRAKIAEVFRLTRPKVILGHYPEDVHPDHVAASQLVDAARFWSKLSRTDLAGEPWWPPRLYHYWSIHLRIHPKPSFVLDISSAIDAKMEAIACYRSQFTEGREPVFPSPLDDIRDRARYWGWSIHKAFGEPFASREDIGISAFDSLL</sequence>
<dbReference type="InterPro" id="IPR024078">
    <property type="entry name" value="LmbE-like_dom_sf"/>
</dbReference>
<dbReference type="OrthoDB" id="9815144at2"/>
<protein>
    <submittedName>
        <fullName evidence="1">1D-myo-inositol 2-acetamido-2-deoxy-alpha-D-glucopyranoside deacetylase</fullName>
        <ecNumber evidence="1">3.5.1.103</ecNumber>
    </submittedName>
</protein>
<dbReference type="AlphaFoldDB" id="A0A517SJB5"/>
<accession>A0A517SJB5</accession>
<dbReference type="GO" id="GO:0035595">
    <property type="term" value="F:N-acetylglucosaminylinositol deacetylase activity"/>
    <property type="evidence" value="ECO:0007669"/>
    <property type="project" value="UniProtKB-EC"/>
</dbReference>
<gene>
    <name evidence="1" type="primary">mshB</name>
    <name evidence="1" type="ORF">Pan44_42570</name>
</gene>
<dbReference type="InterPro" id="IPR023842">
    <property type="entry name" value="Bacillithiol_biosynth_BshB1"/>
</dbReference>
<evidence type="ECO:0000313" key="2">
    <source>
        <dbReference type="Proteomes" id="UP000315700"/>
    </source>
</evidence>
<dbReference type="PANTHER" id="PTHR12993:SF30">
    <property type="entry name" value="N-ACETYL-ALPHA-D-GLUCOSAMINYL L-MALATE DEACETYLASE 1"/>
    <property type="match status" value="1"/>
</dbReference>
<organism evidence="1 2">
    <name type="scientific">Caulifigura coniformis</name>
    <dbReference type="NCBI Taxonomy" id="2527983"/>
    <lineage>
        <taxon>Bacteria</taxon>
        <taxon>Pseudomonadati</taxon>
        <taxon>Planctomycetota</taxon>
        <taxon>Planctomycetia</taxon>
        <taxon>Planctomycetales</taxon>
        <taxon>Planctomycetaceae</taxon>
        <taxon>Caulifigura</taxon>
    </lineage>
</organism>
<proteinExistence type="predicted"/>